<dbReference type="PANTHER" id="PTHR10133">
    <property type="entry name" value="DNA POLYMERASE I"/>
    <property type="match status" value="1"/>
</dbReference>
<dbReference type="InParanoid" id="M3YLM2"/>
<dbReference type="Ensembl" id="ENSMPUT00000012429.1">
    <property type="protein sequence ID" value="ENSMPUP00000012229.1"/>
    <property type="gene ID" value="ENSMPUG00000012325.1"/>
</dbReference>
<feature type="signal peptide" evidence="1">
    <location>
        <begin position="1"/>
        <end position="22"/>
    </location>
</feature>
<name>M3YLM2_MUSPF</name>
<dbReference type="InterPro" id="IPR002298">
    <property type="entry name" value="DNA_polymerase_A"/>
</dbReference>
<dbReference type="PANTHER" id="PTHR10133:SF62">
    <property type="entry name" value="DNA POLYMERASE THETA"/>
    <property type="match status" value="1"/>
</dbReference>
<keyword evidence="1" id="KW-0732">Signal</keyword>
<evidence type="ECO:0000256" key="1">
    <source>
        <dbReference type="SAM" id="SignalP"/>
    </source>
</evidence>
<evidence type="ECO:0000259" key="2">
    <source>
        <dbReference type="Pfam" id="PF21099"/>
    </source>
</evidence>
<evidence type="ECO:0000313" key="3">
    <source>
        <dbReference type="Ensembl" id="ENSMPUP00000012229.1"/>
    </source>
</evidence>
<dbReference type="AlphaFoldDB" id="M3YLM2"/>
<feature type="domain" description="POLQ-like helical" evidence="2">
    <location>
        <begin position="14"/>
        <end position="75"/>
    </location>
</feature>
<dbReference type="HOGENOM" id="CLU_2637454_0_0_1"/>
<accession>M3YLM2</accession>
<feature type="chain" id="PRO_5004045465" description="POLQ-like helical domain-containing protein" evidence="1">
    <location>
        <begin position="23"/>
        <end position="77"/>
    </location>
</feature>
<sequence length="77" mass="9102">MCWNFCLLRFAILLQVSILVTPTFEDWTTIDWHQFFCLWEKLPTSMKWVAELVGVKEGFLACCVKGEVIARTERQHH</sequence>
<organism evidence="3">
    <name type="scientific">Mustela putorius furo</name>
    <name type="common">European domestic ferret</name>
    <name type="synonym">Mustela furo</name>
    <dbReference type="NCBI Taxonomy" id="9669"/>
    <lineage>
        <taxon>Eukaryota</taxon>
        <taxon>Metazoa</taxon>
        <taxon>Chordata</taxon>
        <taxon>Craniata</taxon>
        <taxon>Vertebrata</taxon>
        <taxon>Euteleostomi</taxon>
        <taxon>Mammalia</taxon>
        <taxon>Eutheria</taxon>
        <taxon>Laurasiatheria</taxon>
        <taxon>Carnivora</taxon>
        <taxon>Caniformia</taxon>
        <taxon>Musteloidea</taxon>
        <taxon>Mustelidae</taxon>
        <taxon>Mustelinae</taxon>
        <taxon>Mustela</taxon>
    </lineage>
</organism>
<dbReference type="InterPro" id="IPR048960">
    <property type="entry name" value="POLQ-like_helical"/>
</dbReference>
<dbReference type="EMBL" id="AEYP01101342">
    <property type="status" value="NOT_ANNOTATED_CDS"/>
    <property type="molecule type" value="Genomic_DNA"/>
</dbReference>
<dbReference type="eggNOG" id="KOG0950">
    <property type="taxonomic scope" value="Eukaryota"/>
</dbReference>
<dbReference type="GO" id="GO:0006261">
    <property type="term" value="P:DNA-templated DNA replication"/>
    <property type="evidence" value="ECO:0007669"/>
    <property type="project" value="InterPro"/>
</dbReference>
<dbReference type="STRING" id="9669.ENSMPUP00000012229"/>
<protein>
    <recommendedName>
        <fullName evidence="2">POLQ-like helical domain-containing protein</fullName>
    </recommendedName>
</protein>
<proteinExistence type="predicted"/>
<dbReference type="EMBL" id="AEYP01101341">
    <property type="status" value="NOT_ANNOTATED_CDS"/>
    <property type="molecule type" value="Genomic_DNA"/>
</dbReference>
<dbReference type="EMBL" id="AEYP01101340">
    <property type="status" value="NOT_ANNOTATED_CDS"/>
    <property type="molecule type" value="Genomic_DNA"/>
</dbReference>
<reference evidence="3" key="1">
    <citation type="submission" date="2024-06" db="UniProtKB">
        <authorList>
            <consortium name="Ensembl"/>
        </authorList>
    </citation>
    <scope>IDENTIFICATION</scope>
</reference>
<dbReference type="GO" id="GO:0097681">
    <property type="term" value="P:double-strand break repair via alternative nonhomologous end joining"/>
    <property type="evidence" value="ECO:0007669"/>
    <property type="project" value="TreeGrafter"/>
</dbReference>
<dbReference type="Pfam" id="PF21099">
    <property type="entry name" value="POLQ_helical"/>
    <property type="match status" value="1"/>
</dbReference>
<dbReference type="GO" id="GO:0003887">
    <property type="term" value="F:DNA-directed DNA polymerase activity"/>
    <property type="evidence" value="ECO:0007669"/>
    <property type="project" value="InterPro"/>
</dbReference>